<name>I1C5I8_RHIO9</name>
<comment type="similarity">
    <text evidence="2">Belongs to the WRB/GET1 family.</text>
</comment>
<dbReference type="InterPro" id="IPR029012">
    <property type="entry name" value="Helix_hairpin_bin_sf"/>
</dbReference>
<dbReference type="VEuPathDB" id="FungiDB:RO3G_08423"/>
<dbReference type="OrthoDB" id="69461at2759"/>
<evidence type="ECO:0000256" key="1">
    <source>
        <dbReference type="ARBA" id="ARBA00004477"/>
    </source>
</evidence>
<dbReference type="STRING" id="246409.I1C5I8"/>
<dbReference type="RefSeq" id="XP_067519114.1">
    <property type="nucleotide sequence ID" value="XM_067663013.1"/>
</dbReference>
<dbReference type="GO" id="GO:0071816">
    <property type="term" value="P:tail-anchored membrane protein insertion into ER membrane"/>
    <property type="evidence" value="ECO:0007669"/>
    <property type="project" value="InterPro"/>
</dbReference>
<comment type="subcellular location">
    <subcellularLocation>
        <location evidence="1">Endoplasmic reticulum membrane</location>
        <topology evidence="1">Multi-pass membrane protein</topology>
    </subcellularLocation>
</comment>
<evidence type="ECO:0000256" key="7">
    <source>
        <dbReference type="SAM" id="Phobius"/>
    </source>
</evidence>
<dbReference type="GO" id="GO:0043529">
    <property type="term" value="C:GET complex"/>
    <property type="evidence" value="ECO:0007669"/>
    <property type="project" value="TreeGrafter"/>
</dbReference>
<dbReference type="AlphaFoldDB" id="I1C5I8"/>
<dbReference type="InParanoid" id="I1C5I8"/>
<dbReference type="Proteomes" id="UP000009138">
    <property type="component" value="Unassembled WGS sequence"/>
</dbReference>
<dbReference type="GeneID" id="93615394"/>
<keyword evidence="9" id="KW-1185">Reference proteome</keyword>
<proteinExistence type="inferred from homology"/>
<dbReference type="EMBL" id="CH476737">
    <property type="protein sequence ID" value="EIE83718.1"/>
    <property type="molecule type" value="Genomic_DNA"/>
</dbReference>
<reference evidence="8 9" key="1">
    <citation type="journal article" date="2009" name="PLoS Genet.">
        <title>Genomic analysis of the basal lineage fungus Rhizopus oryzae reveals a whole-genome duplication.</title>
        <authorList>
            <person name="Ma L.-J."/>
            <person name="Ibrahim A.S."/>
            <person name="Skory C."/>
            <person name="Grabherr M.G."/>
            <person name="Burger G."/>
            <person name="Butler M."/>
            <person name="Elias M."/>
            <person name="Idnurm A."/>
            <person name="Lang B.F."/>
            <person name="Sone T."/>
            <person name="Abe A."/>
            <person name="Calvo S.E."/>
            <person name="Corrochano L.M."/>
            <person name="Engels R."/>
            <person name="Fu J."/>
            <person name="Hansberg W."/>
            <person name="Kim J.-M."/>
            <person name="Kodira C.D."/>
            <person name="Koehrsen M.J."/>
            <person name="Liu B."/>
            <person name="Miranda-Saavedra D."/>
            <person name="O'Leary S."/>
            <person name="Ortiz-Castellanos L."/>
            <person name="Poulter R."/>
            <person name="Rodriguez-Romero J."/>
            <person name="Ruiz-Herrera J."/>
            <person name="Shen Y.-Q."/>
            <person name="Zeng Q."/>
            <person name="Galagan J."/>
            <person name="Birren B.W."/>
            <person name="Cuomo C.A."/>
            <person name="Wickes B.L."/>
        </authorList>
    </citation>
    <scope>NUCLEOTIDE SEQUENCE [LARGE SCALE GENOMIC DNA]</scope>
    <source>
        <strain evidence="9">RA 99-880 / ATCC MYA-4621 / FGSC 9543 / NRRL 43880</strain>
    </source>
</reference>
<dbReference type="GO" id="GO:0005789">
    <property type="term" value="C:endoplasmic reticulum membrane"/>
    <property type="evidence" value="ECO:0007669"/>
    <property type="project" value="UniProtKB-SubCell"/>
</dbReference>
<keyword evidence="6 7" id="KW-0472">Membrane</keyword>
<accession>I1C5I8</accession>
<feature type="transmembrane region" description="Helical" evidence="7">
    <location>
        <begin position="50"/>
        <end position="71"/>
    </location>
</feature>
<evidence type="ECO:0000256" key="6">
    <source>
        <dbReference type="ARBA" id="ARBA00023136"/>
    </source>
</evidence>
<sequence>MLKLKAEFSQTSSQDEFAKWAKLRRKLDKGMADLEKLSSDINYKASAFELVFKSILFAFVYGSQTIMMLWFRKSPVFYLPPGWFGPAQRFLSLPFAPAALE</sequence>
<dbReference type="Pfam" id="PF04420">
    <property type="entry name" value="CHD5"/>
    <property type="match status" value="1"/>
</dbReference>
<dbReference type="eggNOG" id="KOG4253">
    <property type="taxonomic scope" value="Eukaryota"/>
</dbReference>
<dbReference type="OMA" id="CGMFTAF"/>
<evidence type="ECO:0000313" key="8">
    <source>
        <dbReference type="EMBL" id="EIE83718.1"/>
    </source>
</evidence>
<organism evidence="8 9">
    <name type="scientific">Rhizopus delemar (strain RA 99-880 / ATCC MYA-4621 / FGSC 9543 / NRRL 43880)</name>
    <name type="common">Mucormycosis agent</name>
    <name type="synonym">Rhizopus arrhizus var. delemar</name>
    <dbReference type="NCBI Taxonomy" id="246409"/>
    <lineage>
        <taxon>Eukaryota</taxon>
        <taxon>Fungi</taxon>
        <taxon>Fungi incertae sedis</taxon>
        <taxon>Mucoromycota</taxon>
        <taxon>Mucoromycotina</taxon>
        <taxon>Mucoromycetes</taxon>
        <taxon>Mucorales</taxon>
        <taxon>Mucorineae</taxon>
        <taxon>Rhizopodaceae</taxon>
        <taxon>Rhizopus</taxon>
    </lineage>
</organism>
<dbReference type="PANTHER" id="PTHR42650">
    <property type="entry name" value="TAIL-ANCHORED PROTEIN INSERTION RECEPTOR WRB"/>
    <property type="match status" value="1"/>
</dbReference>
<dbReference type="FunCoup" id="I1C5I8">
    <property type="interactions" value="267"/>
</dbReference>
<keyword evidence="4" id="KW-0256">Endoplasmic reticulum</keyword>
<dbReference type="PANTHER" id="PTHR42650:SF1">
    <property type="entry name" value="GUIDED ENTRY OF TAIL-ANCHORED PROTEINS FACTOR 1"/>
    <property type="match status" value="1"/>
</dbReference>
<evidence type="ECO:0000256" key="4">
    <source>
        <dbReference type="ARBA" id="ARBA00022824"/>
    </source>
</evidence>
<gene>
    <name evidence="8" type="ORF">RO3G_08423</name>
</gene>
<dbReference type="Gene3D" id="1.10.287.660">
    <property type="entry name" value="Helix hairpin bin"/>
    <property type="match status" value="1"/>
</dbReference>
<keyword evidence="5 7" id="KW-1133">Transmembrane helix</keyword>
<protein>
    <recommendedName>
        <fullName evidence="10">Guided entry of tail-anchored proteins 1</fullName>
    </recommendedName>
</protein>
<evidence type="ECO:0000256" key="5">
    <source>
        <dbReference type="ARBA" id="ARBA00022989"/>
    </source>
</evidence>
<evidence type="ECO:0000256" key="2">
    <source>
        <dbReference type="ARBA" id="ARBA00010799"/>
    </source>
</evidence>
<keyword evidence="3 7" id="KW-0812">Transmembrane</keyword>
<evidence type="ECO:0000256" key="3">
    <source>
        <dbReference type="ARBA" id="ARBA00022692"/>
    </source>
</evidence>
<evidence type="ECO:0000313" key="9">
    <source>
        <dbReference type="Proteomes" id="UP000009138"/>
    </source>
</evidence>
<dbReference type="GO" id="GO:0043495">
    <property type="term" value="F:protein-membrane adaptor activity"/>
    <property type="evidence" value="ECO:0007669"/>
    <property type="project" value="TreeGrafter"/>
</dbReference>
<dbReference type="InterPro" id="IPR028945">
    <property type="entry name" value="Get1"/>
</dbReference>
<evidence type="ECO:0008006" key="10">
    <source>
        <dbReference type="Google" id="ProtNLM"/>
    </source>
</evidence>